<feature type="compositionally biased region" description="Polar residues" evidence="6">
    <location>
        <begin position="88"/>
        <end position="102"/>
    </location>
</feature>
<evidence type="ECO:0000313" key="10">
    <source>
        <dbReference type="Proteomes" id="UP000566819"/>
    </source>
</evidence>
<name>A0A8H4RF03_9HELO</name>
<evidence type="ECO:0000256" key="5">
    <source>
        <dbReference type="ARBA" id="ARBA00037847"/>
    </source>
</evidence>
<sequence length="540" mass="60131">MRASLFSLAFVACFIALAAAWSKEDQEIFRLRDEVEVSEGVGVSFYDFLGISPSANQEEINKAYRKKSRTLHPDKVKQQFIADKTGKKSTTQKSNKKPSQSEIKAAAKAASDRFARLGIVTNILRGAGRERYDHFLSNGFPKWKGTGYYYARFRPGLGSVLTGLFIFVGGGGHWLALYMSWKRQQEFVGRYIKFARHAAWGDNLGIPGLDGASTPTPAVGDDADPMAQPMNRRQRRMQEKDSKKENKSDKKGKGIKSAKISPVGTPPVGATGPKKRVVAENGKILVVDTVGNVYLEQTDEEGQTHEFLLDPNELAQPTIKDTALYRVPIWAYNLVLGRHIHKAPVEEDSDISEEDVPSSGSSGADDFEVLEKVKTTAQNGTGRVIKRKKSARGRSPTFDEECRNCIRDTATTLKRAEDSQALDHMDHNMRYNERYLTDGEFAKYTVQAVKFISGFYEIKSGEGFVAFGKNDTAVELFLQTAILADLLVKTTRKGKLSDRIVEVMKNRMIAGATLRRVLINGGVLELETKELSWQVARSKR</sequence>
<dbReference type="OrthoDB" id="413400at2759"/>
<dbReference type="PANTHER" id="PTHR44653">
    <property type="entry name" value="DNAJ HOMOLOG SUBFAMILY C MEMBER 1"/>
    <property type="match status" value="1"/>
</dbReference>
<evidence type="ECO:0000256" key="6">
    <source>
        <dbReference type="SAM" id="MobiDB-lite"/>
    </source>
</evidence>
<protein>
    <recommendedName>
        <fullName evidence="8">J domain-containing protein</fullName>
    </recommendedName>
</protein>
<keyword evidence="10" id="KW-1185">Reference proteome</keyword>
<feature type="region of interest" description="Disordered" evidence="6">
    <location>
        <begin position="211"/>
        <end position="274"/>
    </location>
</feature>
<evidence type="ECO:0000256" key="2">
    <source>
        <dbReference type="ARBA" id="ARBA00022729"/>
    </source>
</evidence>
<evidence type="ECO:0000256" key="7">
    <source>
        <dbReference type="SAM" id="SignalP"/>
    </source>
</evidence>
<evidence type="ECO:0000259" key="8">
    <source>
        <dbReference type="PROSITE" id="PS50076"/>
    </source>
</evidence>
<feature type="compositionally biased region" description="Basic and acidic residues" evidence="6">
    <location>
        <begin position="236"/>
        <end position="252"/>
    </location>
</feature>
<evidence type="ECO:0000256" key="4">
    <source>
        <dbReference type="ARBA" id="ARBA00023136"/>
    </source>
</evidence>
<organism evidence="9 10">
    <name type="scientific">Cudoniella acicularis</name>
    <dbReference type="NCBI Taxonomy" id="354080"/>
    <lineage>
        <taxon>Eukaryota</taxon>
        <taxon>Fungi</taxon>
        <taxon>Dikarya</taxon>
        <taxon>Ascomycota</taxon>
        <taxon>Pezizomycotina</taxon>
        <taxon>Leotiomycetes</taxon>
        <taxon>Helotiales</taxon>
        <taxon>Tricladiaceae</taxon>
        <taxon>Cudoniella</taxon>
    </lineage>
</organism>
<dbReference type="AlphaFoldDB" id="A0A8H4RF03"/>
<reference evidence="9 10" key="1">
    <citation type="submission" date="2020-03" db="EMBL/GenBank/DDBJ databases">
        <title>Draft Genome Sequence of Cudoniella acicularis.</title>
        <authorList>
            <person name="Buettner E."/>
            <person name="Kellner H."/>
        </authorList>
    </citation>
    <scope>NUCLEOTIDE SEQUENCE [LARGE SCALE GENOMIC DNA]</scope>
    <source>
        <strain evidence="9 10">DSM 108380</strain>
    </source>
</reference>
<dbReference type="PRINTS" id="PR00625">
    <property type="entry name" value="JDOMAIN"/>
</dbReference>
<dbReference type="CDD" id="cd06257">
    <property type="entry name" value="DnaJ"/>
    <property type="match status" value="1"/>
</dbReference>
<dbReference type="EMBL" id="JAAMPI010000930">
    <property type="protein sequence ID" value="KAF4627670.1"/>
    <property type="molecule type" value="Genomic_DNA"/>
</dbReference>
<feature type="chain" id="PRO_5034033981" description="J domain-containing protein" evidence="7">
    <location>
        <begin position="21"/>
        <end position="540"/>
    </location>
</feature>
<dbReference type="InterPro" id="IPR001623">
    <property type="entry name" value="DnaJ_domain"/>
</dbReference>
<evidence type="ECO:0000256" key="1">
    <source>
        <dbReference type="ARBA" id="ARBA00022692"/>
    </source>
</evidence>
<comment type="subcellular location">
    <subcellularLocation>
        <location evidence="5">Endomembrane system</location>
        <topology evidence="5">Single-pass membrane protein</topology>
    </subcellularLocation>
</comment>
<dbReference type="InterPro" id="IPR052606">
    <property type="entry name" value="DnaJ_domain_protein"/>
</dbReference>
<feature type="compositionally biased region" description="Low complexity" evidence="6">
    <location>
        <begin position="255"/>
        <end position="272"/>
    </location>
</feature>
<feature type="region of interest" description="Disordered" evidence="6">
    <location>
        <begin position="82"/>
        <end position="102"/>
    </location>
</feature>
<gene>
    <name evidence="9" type="ORF">G7Y89_g10485</name>
</gene>
<keyword evidence="4" id="KW-0472">Membrane</keyword>
<keyword evidence="1" id="KW-0812">Transmembrane</keyword>
<feature type="signal peptide" evidence="7">
    <location>
        <begin position="1"/>
        <end position="20"/>
    </location>
</feature>
<dbReference type="Proteomes" id="UP000566819">
    <property type="component" value="Unassembled WGS sequence"/>
</dbReference>
<dbReference type="PROSITE" id="PS50076">
    <property type="entry name" value="DNAJ_2"/>
    <property type="match status" value="1"/>
</dbReference>
<dbReference type="GO" id="GO:0012505">
    <property type="term" value="C:endomembrane system"/>
    <property type="evidence" value="ECO:0007669"/>
    <property type="project" value="UniProtKB-SubCell"/>
</dbReference>
<dbReference type="SMART" id="SM00271">
    <property type="entry name" value="DnaJ"/>
    <property type="match status" value="1"/>
</dbReference>
<evidence type="ECO:0000313" key="9">
    <source>
        <dbReference type="EMBL" id="KAF4627670.1"/>
    </source>
</evidence>
<evidence type="ECO:0000256" key="3">
    <source>
        <dbReference type="ARBA" id="ARBA00022989"/>
    </source>
</evidence>
<dbReference type="Gene3D" id="1.10.287.110">
    <property type="entry name" value="DnaJ domain"/>
    <property type="match status" value="1"/>
</dbReference>
<keyword evidence="2 7" id="KW-0732">Signal</keyword>
<dbReference type="PANTHER" id="PTHR44653:SF2">
    <property type="entry name" value="DNAJ HOMOLOG SUBFAMILY C MEMBER 1"/>
    <property type="match status" value="1"/>
</dbReference>
<proteinExistence type="predicted"/>
<dbReference type="Pfam" id="PF00226">
    <property type="entry name" value="DnaJ"/>
    <property type="match status" value="1"/>
</dbReference>
<keyword evidence="3" id="KW-1133">Transmembrane helix</keyword>
<accession>A0A8H4RF03</accession>
<dbReference type="SUPFAM" id="SSF46565">
    <property type="entry name" value="Chaperone J-domain"/>
    <property type="match status" value="1"/>
</dbReference>
<comment type="caution">
    <text evidence="9">The sequence shown here is derived from an EMBL/GenBank/DDBJ whole genome shotgun (WGS) entry which is preliminary data.</text>
</comment>
<dbReference type="InterPro" id="IPR036869">
    <property type="entry name" value="J_dom_sf"/>
</dbReference>
<feature type="domain" description="J" evidence="8">
    <location>
        <begin position="44"/>
        <end position="136"/>
    </location>
</feature>